<protein>
    <recommendedName>
        <fullName evidence="3 7">6,7-dimethyl-8-ribityllumazine synthase</fullName>
        <shortName evidence="7">DMRL synthase</shortName>
        <shortName evidence="7">LS</shortName>
        <shortName evidence="7">Lumazine synthase</shortName>
        <ecNumber evidence="3 7">2.5.1.78</ecNumber>
    </recommendedName>
</protein>
<evidence type="ECO:0000256" key="6">
    <source>
        <dbReference type="ARBA" id="ARBA00048785"/>
    </source>
</evidence>
<evidence type="ECO:0000256" key="3">
    <source>
        <dbReference type="ARBA" id="ARBA00012664"/>
    </source>
</evidence>
<evidence type="ECO:0000313" key="8">
    <source>
        <dbReference type="EMBL" id="MFC0082332.1"/>
    </source>
</evidence>
<feature type="active site" description="Proton donor" evidence="7">
    <location>
        <position position="116"/>
    </location>
</feature>
<evidence type="ECO:0000256" key="7">
    <source>
        <dbReference type="HAMAP-Rule" id="MF_00178"/>
    </source>
</evidence>
<proteinExistence type="inferred from homology"/>
<comment type="function">
    <text evidence="7">Catalyzes the formation of 6,7-dimethyl-8-ribityllumazine by condensation of 5-amino-6-(D-ribitylamino)uracil with 3,4-dihydroxy-2-butanone 4-phosphate. This is the penultimate step in the biosynthesis of riboflavin.</text>
</comment>
<comment type="pathway">
    <text evidence="1 7">Cofactor biosynthesis; riboflavin biosynthesis; riboflavin from 2-hydroxy-3-oxobutyl phosphate and 5-amino-6-(D-ribitylamino)uracil: step 1/2.</text>
</comment>
<feature type="binding site" evidence="7">
    <location>
        <begin position="108"/>
        <end position="110"/>
    </location>
    <ligand>
        <name>5-amino-6-(D-ribitylamino)uracil</name>
        <dbReference type="ChEBI" id="CHEBI:15934"/>
    </ligand>
</feature>
<gene>
    <name evidence="7 8" type="primary">ribH</name>
    <name evidence="8" type="ORF">ACFFRE_09275</name>
</gene>
<dbReference type="HAMAP" id="MF_00178">
    <property type="entry name" value="Lumazine_synth"/>
    <property type="match status" value="1"/>
</dbReference>
<name>A0ABV6C7W0_9ACTN</name>
<keyword evidence="5 7" id="KW-0808">Transferase</keyword>
<comment type="similarity">
    <text evidence="2 7">Belongs to the DMRL synthase family.</text>
</comment>
<dbReference type="EC" id="2.5.1.78" evidence="3 7"/>
<evidence type="ECO:0000313" key="9">
    <source>
        <dbReference type="Proteomes" id="UP001589788"/>
    </source>
</evidence>
<feature type="binding site" evidence="7">
    <location>
        <begin position="84"/>
        <end position="86"/>
    </location>
    <ligand>
        <name>5-amino-6-(D-ribitylamino)uracil</name>
        <dbReference type="ChEBI" id="CHEBI:15934"/>
    </ligand>
</feature>
<evidence type="ECO:0000256" key="4">
    <source>
        <dbReference type="ARBA" id="ARBA00022619"/>
    </source>
</evidence>
<keyword evidence="4 7" id="KW-0686">Riboflavin biosynthesis</keyword>
<feature type="binding site" evidence="7">
    <location>
        <position position="50"/>
    </location>
    <ligand>
        <name>5-amino-6-(D-ribitylamino)uracil</name>
        <dbReference type="ChEBI" id="CHEBI:15934"/>
    </ligand>
</feature>
<organism evidence="8 9">
    <name type="scientific">Aciditerrimonas ferrireducens</name>
    <dbReference type="NCBI Taxonomy" id="667306"/>
    <lineage>
        <taxon>Bacteria</taxon>
        <taxon>Bacillati</taxon>
        <taxon>Actinomycetota</taxon>
        <taxon>Acidimicrobiia</taxon>
        <taxon>Acidimicrobiales</taxon>
        <taxon>Acidimicrobiaceae</taxon>
        <taxon>Aciditerrimonas</taxon>
    </lineage>
</organism>
<dbReference type="InterPro" id="IPR002180">
    <property type="entry name" value="LS/RS"/>
</dbReference>
<dbReference type="GO" id="GO:0000906">
    <property type="term" value="F:6,7-dimethyl-8-ribityllumazine synthase activity"/>
    <property type="evidence" value="ECO:0007669"/>
    <property type="project" value="UniProtKB-EC"/>
</dbReference>
<keyword evidence="8" id="KW-0418">Kinase</keyword>
<dbReference type="PANTHER" id="PTHR21058">
    <property type="entry name" value="6,7-DIMETHYL-8-RIBITYLLUMAZINE SYNTHASE DMRL SYNTHASE LUMAZINE SYNTHASE"/>
    <property type="match status" value="1"/>
</dbReference>
<dbReference type="Gene3D" id="3.40.50.960">
    <property type="entry name" value="Lumazine/riboflavin synthase"/>
    <property type="match status" value="1"/>
</dbReference>
<dbReference type="InterPro" id="IPR036467">
    <property type="entry name" value="LS/RS_sf"/>
</dbReference>
<dbReference type="Pfam" id="PF00885">
    <property type="entry name" value="DMRL_synthase"/>
    <property type="match status" value="1"/>
</dbReference>
<dbReference type="NCBIfam" id="TIGR00114">
    <property type="entry name" value="lumazine-synth"/>
    <property type="match status" value="1"/>
</dbReference>
<accession>A0ABV6C7W0</accession>
<comment type="caution">
    <text evidence="8">The sequence shown here is derived from an EMBL/GenBank/DDBJ whole genome shotgun (WGS) entry which is preliminary data.</text>
</comment>
<dbReference type="GO" id="GO:0016301">
    <property type="term" value="F:kinase activity"/>
    <property type="evidence" value="ECO:0007669"/>
    <property type="project" value="UniProtKB-KW"/>
</dbReference>
<evidence type="ECO:0000256" key="5">
    <source>
        <dbReference type="ARBA" id="ARBA00022679"/>
    </source>
</evidence>
<dbReference type="SUPFAM" id="SSF52121">
    <property type="entry name" value="Lumazine synthase"/>
    <property type="match status" value="1"/>
</dbReference>
<dbReference type="CDD" id="cd09209">
    <property type="entry name" value="Lumazine_synthase-I"/>
    <property type="match status" value="1"/>
</dbReference>
<reference evidence="8 9" key="1">
    <citation type="submission" date="2024-09" db="EMBL/GenBank/DDBJ databases">
        <authorList>
            <person name="Sun Q."/>
            <person name="Mori K."/>
        </authorList>
    </citation>
    <scope>NUCLEOTIDE SEQUENCE [LARGE SCALE GENOMIC DNA]</scope>
    <source>
        <strain evidence="8 9">JCM 15389</strain>
    </source>
</reference>
<dbReference type="PANTHER" id="PTHR21058:SF0">
    <property type="entry name" value="6,7-DIMETHYL-8-RIBITYLLUMAZINE SYNTHASE"/>
    <property type="match status" value="1"/>
</dbReference>
<dbReference type="RefSeq" id="WP_248107739.1">
    <property type="nucleotide sequence ID" value="NZ_JAKHEX010000011.1"/>
</dbReference>
<dbReference type="EMBL" id="JBHLYQ010000090">
    <property type="protein sequence ID" value="MFC0082332.1"/>
    <property type="molecule type" value="Genomic_DNA"/>
</dbReference>
<feature type="binding site" evidence="7">
    <location>
        <position position="141"/>
    </location>
    <ligand>
        <name>5-amino-6-(D-ribitylamino)uracil</name>
        <dbReference type="ChEBI" id="CHEBI:15934"/>
    </ligand>
</feature>
<feature type="binding site" evidence="7">
    <location>
        <position position="155"/>
    </location>
    <ligand>
        <name>(2S)-2-hydroxy-3-oxobutyl phosphate</name>
        <dbReference type="ChEBI" id="CHEBI:58830"/>
    </ligand>
</feature>
<evidence type="ECO:0000256" key="1">
    <source>
        <dbReference type="ARBA" id="ARBA00004917"/>
    </source>
</evidence>
<keyword evidence="9" id="KW-1185">Reference proteome</keyword>
<sequence length="187" mass="18925">MSSEQVELSLPEARRLGERVGAVLGVLERSERDAVLAEAPVRVGLACGRFNGGVTLRLLEGALAALADAGAAVAGTSLCWVPGAFELPLAAAALAASGTVDAVVALGAVVRGETAHFEFVAGQCAAGLQQVQLQYRLPVAFGVLTTEDLDQALARSGPGPTNKGYEACAGALDTVALLRRVATTAGD</sequence>
<dbReference type="InterPro" id="IPR034964">
    <property type="entry name" value="LS"/>
</dbReference>
<dbReference type="Proteomes" id="UP001589788">
    <property type="component" value="Unassembled WGS sequence"/>
</dbReference>
<comment type="catalytic activity">
    <reaction evidence="6 7">
        <text>(2S)-2-hydroxy-3-oxobutyl phosphate + 5-amino-6-(D-ribitylamino)uracil = 6,7-dimethyl-8-(1-D-ribityl)lumazine + phosphate + 2 H2O + H(+)</text>
        <dbReference type="Rhea" id="RHEA:26152"/>
        <dbReference type="ChEBI" id="CHEBI:15377"/>
        <dbReference type="ChEBI" id="CHEBI:15378"/>
        <dbReference type="ChEBI" id="CHEBI:15934"/>
        <dbReference type="ChEBI" id="CHEBI:43474"/>
        <dbReference type="ChEBI" id="CHEBI:58201"/>
        <dbReference type="ChEBI" id="CHEBI:58830"/>
        <dbReference type="EC" id="2.5.1.78"/>
    </reaction>
</comment>
<feature type="binding site" evidence="7">
    <location>
        <begin position="113"/>
        <end position="114"/>
    </location>
    <ligand>
        <name>(2S)-2-hydroxy-3-oxobutyl phosphate</name>
        <dbReference type="ChEBI" id="CHEBI:58830"/>
    </ligand>
</feature>
<evidence type="ECO:0000256" key="2">
    <source>
        <dbReference type="ARBA" id="ARBA00007424"/>
    </source>
</evidence>